<reference evidence="3" key="2">
    <citation type="submission" date="2010-04" db="EMBL/GenBank/DDBJ databases">
        <authorList>
            <person name="Buell R."/>
            <person name="Hamilton J."/>
            <person name="Hostetler J."/>
        </authorList>
    </citation>
    <scope>NUCLEOTIDE SEQUENCE [LARGE SCALE GENOMIC DNA]</scope>
    <source>
        <strain evidence="3">DAOM:BR144</strain>
    </source>
</reference>
<name>K3WYJ0_GLOUD</name>
<protein>
    <submittedName>
        <fullName evidence="2">Uncharacterized protein</fullName>
    </submittedName>
</protein>
<evidence type="ECO:0000256" key="1">
    <source>
        <dbReference type="SAM" id="MobiDB-lite"/>
    </source>
</evidence>
<evidence type="ECO:0000313" key="2">
    <source>
        <dbReference type="EnsemblProtists" id="PYU1_T010039"/>
    </source>
</evidence>
<reference evidence="2" key="3">
    <citation type="submission" date="2015-02" db="UniProtKB">
        <authorList>
            <consortium name="EnsemblProtists"/>
        </authorList>
    </citation>
    <scope>IDENTIFICATION</scope>
    <source>
        <strain evidence="2">DAOM BR144</strain>
    </source>
</reference>
<organism evidence="2 3">
    <name type="scientific">Globisporangium ultimum (strain ATCC 200006 / CBS 805.95 / DAOM BR144)</name>
    <name type="common">Pythium ultimum</name>
    <dbReference type="NCBI Taxonomy" id="431595"/>
    <lineage>
        <taxon>Eukaryota</taxon>
        <taxon>Sar</taxon>
        <taxon>Stramenopiles</taxon>
        <taxon>Oomycota</taxon>
        <taxon>Peronosporomycetes</taxon>
        <taxon>Pythiales</taxon>
        <taxon>Pythiaceae</taxon>
        <taxon>Globisporangium</taxon>
    </lineage>
</organism>
<dbReference type="InParanoid" id="K3WYJ0"/>
<dbReference type="Proteomes" id="UP000019132">
    <property type="component" value="Unassembled WGS sequence"/>
</dbReference>
<feature type="region of interest" description="Disordered" evidence="1">
    <location>
        <begin position="1"/>
        <end position="25"/>
    </location>
</feature>
<sequence length="67" mass="7258">MATRFGIEEDTGVEMTTPQPISDSDSVMATVKGSVKPAVLEISSVRVLKRAEEPVDVVQDEDILKLV</sequence>
<keyword evidence="3" id="KW-1185">Reference proteome</keyword>
<reference evidence="3" key="1">
    <citation type="journal article" date="2010" name="Genome Biol.">
        <title>Genome sequence of the necrotrophic plant pathogen Pythium ultimum reveals original pathogenicity mechanisms and effector repertoire.</title>
        <authorList>
            <person name="Levesque C.A."/>
            <person name="Brouwer H."/>
            <person name="Cano L."/>
            <person name="Hamilton J.P."/>
            <person name="Holt C."/>
            <person name="Huitema E."/>
            <person name="Raffaele S."/>
            <person name="Robideau G.P."/>
            <person name="Thines M."/>
            <person name="Win J."/>
            <person name="Zerillo M.M."/>
            <person name="Beakes G.W."/>
            <person name="Boore J.L."/>
            <person name="Busam D."/>
            <person name="Dumas B."/>
            <person name="Ferriera S."/>
            <person name="Fuerstenberg S.I."/>
            <person name="Gachon C.M."/>
            <person name="Gaulin E."/>
            <person name="Govers F."/>
            <person name="Grenville-Briggs L."/>
            <person name="Horner N."/>
            <person name="Hostetler J."/>
            <person name="Jiang R.H."/>
            <person name="Johnson J."/>
            <person name="Krajaejun T."/>
            <person name="Lin H."/>
            <person name="Meijer H.J."/>
            <person name="Moore B."/>
            <person name="Morris P."/>
            <person name="Phuntmart V."/>
            <person name="Puiu D."/>
            <person name="Shetty J."/>
            <person name="Stajich J.E."/>
            <person name="Tripathy S."/>
            <person name="Wawra S."/>
            <person name="van West P."/>
            <person name="Whitty B.R."/>
            <person name="Coutinho P.M."/>
            <person name="Henrissat B."/>
            <person name="Martin F."/>
            <person name="Thomas P.D."/>
            <person name="Tyler B.M."/>
            <person name="De Vries R.P."/>
            <person name="Kamoun S."/>
            <person name="Yandell M."/>
            <person name="Tisserat N."/>
            <person name="Buell C.R."/>
        </authorList>
    </citation>
    <scope>NUCLEOTIDE SEQUENCE</scope>
    <source>
        <strain evidence="3">DAOM:BR144</strain>
    </source>
</reference>
<dbReference type="EnsemblProtists" id="PYU1_T010039">
    <property type="protein sequence ID" value="PYU1_T010039"/>
    <property type="gene ID" value="PYU1_G010019"/>
</dbReference>
<feature type="compositionally biased region" description="Polar residues" evidence="1">
    <location>
        <begin position="14"/>
        <end position="25"/>
    </location>
</feature>
<dbReference type="AlphaFoldDB" id="K3WYJ0"/>
<dbReference type="VEuPathDB" id="FungiDB:PYU1_G010019"/>
<proteinExistence type="predicted"/>
<dbReference type="EMBL" id="GL376624">
    <property type="status" value="NOT_ANNOTATED_CDS"/>
    <property type="molecule type" value="Genomic_DNA"/>
</dbReference>
<evidence type="ECO:0000313" key="3">
    <source>
        <dbReference type="Proteomes" id="UP000019132"/>
    </source>
</evidence>
<dbReference type="HOGENOM" id="CLU_2818100_0_0_1"/>
<accession>K3WYJ0</accession>